<sequence length="289" mass="32391">MFGVFGLVVIPKKKQKTVVESVLRVLNVVLDPSAKSGEYVSLYLIKEKQDFLICTLRQGVMENFHADLTFYKGEEVCFRIKGNGSASAHLTICIDPPLESSESDSDLNSEEYMLYQQLAKEQGLGSSSSSEESKEKEEEEKSSDQQEDDEEMEKKKTDIVEKVIEMKKTEDSDEPDESDDSDEKEIKIKIEKEKVAPKNERKRNYQETEKGDRRNSGGKGKGRGRGKSGGRGRGDRRNSGGRGRGNRRNSGGRGRGDRRNSGGRGRGGNRRNSGGRGGRNNNFKQRRKN</sequence>
<dbReference type="AlphaFoldDB" id="A0AAV7ZP59"/>
<organism evidence="3 4">
    <name type="scientific">Anaeramoeba flamelloides</name>
    <dbReference type="NCBI Taxonomy" id="1746091"/>
    <lineage>
        <taxon>Eukaryota</taxon>
        <taxon>Metamonada</taxon>
        <taxon>Anaeramoebidae</taxon>
        <taxon>Anaeramoeba</taxon>
    </lineage>
</organism>
<feature type="compositionally biased region" description="Basic residues" evidence="1">
    <location>
        <begin position="220"/>
        <end position="230"/>
    </location>
</feature>
<feature type="compositionally biased region" description="Acidic residues" evidence="1">
    <location>
        <begin position="137"/>
        <end position="151"/>
    </location>
</feature>
<feature type="domain" description="Nucleoplasmin-like" evidence="2">
    <location>
        <begin position="4"/>
        <end position="85"/>
    </location>
</feature>
<dbReference type="Pfam" id="PF17800">
    <property type="entry name" value="NPL"/>
    <property type="match status" value="1"/>
</dbReference>
<dbReference type="EMBL" id="JANTQA010000026">
    <property type="protein sequence ID" value="KAJ3442586.1"/>
    <property type="molecule type" value="Genomic_DNA"/>
</dbReference>
<evidence type="ECO:0000256" key="1">
    <source>
        <dbReference type="SAM" id="MobiDB-lite"/>
    </source>
</evidence>
<feature type="compositionally biased region" description="Basic and acidic residues" evidence="1">
    <location>
        <begin position="184"/>
        <end position="215"/>
    </location>
</feature>
<proteinExistence type="predicted"/>
<gene>
    <name evidence="3" type="ORF">M0812_12324</name>
</gene>
<comment type="caution">
    <text evidence="3">The sequence shown here is derived from an EMBL/GenBank/DDBJ whole genome shotgun (WGS) entry which is preliminary data.</text>
</comment>
<accession>A0AAV7ZP59</accession>
<evidence type="ECO:0000313" key="3">
    <source>
        <dbReference type="EMBL" id="KAJ3442586.1"/>
    </source>
</evidence>
<feature type="compositionally biased region" description="Basic and acidic residues" evidence="1">
    <location>
        <begin position="152"/>
        <end position="170"/>
    </location>
</feature>
<feature type="compositionally biased region" description="Acidic residues" evidence="1">
    <location>
        <begin position="171"/>
        <end position="183"/>
    </location>
</feature>
<dbReference type="Gene3D" id="2.60.120.340">
    <property type="entry name" value="Nucleoplasmin core domain"/>
    <property type="match status" value="1"/>
</dbReference>
<evidence type="ECO:0000259" key="2">
    <source>
        <dbReference type="Pfam" id="PF17800"/>
    </source>
</evidence>
<dbReference type="Proteomes" id="UP001146793">
    <property type="component" value="Unassembled WGS sequence"/>
</dbReference>
<feature type="region of interest" description="Disordered" evidence="1">
    <location>
        <begin position="119"/>
        <end position="289"/>
    </location>
</feature>
<dbReference type="InterPro" id="IPR041232">
    <property type="entry name" value="NPL"/>
</dbReference>
<reference evidence="3" key="1">
    <citation type="submission" date="2022-08" db="EMBL/GenBank/DDBJ databases">
        <title>Novel sulphate-reducing endosymbionts in the free-living metamonad Anaeramoeba.</title>
        <authorList>
            <person name="Jerlstrom-Hultqvist J."/>
            <person name="Cepicka I."/>
            <person name="Gallot-Lavallee L."/>
            <person name="Salas-Leiva D."/>
            <person name="Curtis B.A."/>
            <person name="Zahonova K."/>
            <person name="Pipaliya S."/>
            <person name="Dacks J."/>
            <person name="Roger A.J."/>
        </authorList>
    </citation>
    <scope>NUCLEOTIDE SEQUENCE</scope>
    <source>
        <strain evidence="3">Busselton2</strain>
    </source>
</reference>
<protein>
    <submittedName>
        <fullName evidence="3">La-related protein</fullName>
    </submittedName>
</protein>
<evidence type="ECO:0000313" key="4">
    <source>
        <dbReference type="Proteomes" id="UP001146793"/>
    </source>
</evidence>
<name>A0AAV7ZP59_9EUKA</name>